<keyword evidence="7" id="KW-1185">Reference proteome</keyword>
<comment type="similarity">
    <text evidence="1">Belongs to the FMO family.</text>
</comment>
<dbReference type="Proteomes" id="UP001281217">
    <property type="component" value="Unassembled WGS sequence"/>
</dbReference>
<evidence type="ECO:0000256" key="5">
    <source>
        <dbReference type="ARBA" id="ARBA00023002"/>
    </source>
</evidence>
<proteinExistence type="inferred from homology"/>
<dbReference type="InterPro" id="IPR000960">
    <property type="entry name" value="Flavin_mOase"/>
</dbReference>
<dbReference type="PANTHER" id="PTHR23023">
    <property type="entry name" value="DIMETHYLANILINE MONOOXYGENASE"/>
    <property type="match status" value="1"/>
</dbReference>
<dbReference type="EMBL" id="JAVRDO010000004">
    <property type="protein sequence ID" value="MDX9686912.1"/>
    <property type="molecule type" value="Genomic_DNA"/>
</dbReference>
<evidence type="ECO:0000256" key="1">
    <source>
        <dbReference type="ARBA" id="ARBA00009183"/>
    </source>
</evidence>
<name>A0ABU5BWJ3_9GAMM</name>
<dbReference type="InterPro" id="IPR036188">
    <property type="entry name" value="FAD/NAD-bd_sf"/>
</dbReference>
<evidence type="ECO:0000256" key="4">
    <source>
        <dbReference type="ARBA" id="ARBA00022857"/>
    </source>
</evidence>
<keyword evidence="2" id="KW-0285">Flavoprotein</keyword>
<evidence type="ECO:0000256" key="2">
    <source>
        <dbReference type="ARBA" id="ARBA00022630"/>
    </source>
</evidence>
<keyword evidence="3" id="KW-0274">FAD</keyword>
<comment type="caution">
    <text evidence="6">The sequence shown here is derived from an EMBL/GenBank/DDBJ whole genome shotgun (WGS) entry which is preliminary data.</text>
</comment>
<dbReference type="RefSeq" id="WP_320330895.1">
    <property type="nucleotide sequence ID" value="NZ_JAVRDO010000004.1"/>
</dbReference>
<evidence type="ECO:0000313" key="6">
    <source>
        <dbReference type="EMBL" id="MDX9686912.1"/>
    </source>
</evidence>
<evidence type="ECO:0000313" key="7">
    <source>
        <dbReference type="Proteomes" id="UP001281217"/>
    </source>
</evidence>
<reference evidence="7" key="1">
    <citation type="submission" date="2023-07" db="EMBL/GenBank/DDBJ databases">
        <authorList>
            <person name="de Witt J."/>
        </authorList>
    </citation>
    <scope>NUCLEOTIDE SEQUENCE [LARGE SCALE GENOMIC DNA]</scope>
    <source>
        <strain evidence="7">FZJ</strain>
    </source>
</reference>
<protein>
    <submittedName>
        <fullName evidence="6">NAD(P)-binding domain-containing protein</fullName>
    </submittedName>
</protein>
<keyword evidence="4" id="KW-0521">NADP</keyword>
<accession>A0ABU5BWJ3</accession>
<dbReference type="InterPro" id="IPR020946">
    <property type="entry name" value="Flavin_mOase-like"/>
</dbReference>
<sequence>MYAIIGAGPMGLASARNLQKLGIPFIGFEQHSDVGGLWDIDNPHSTMYESAHLISSKRMTEFAEFPMDDSVAPYPHHSEMRRYFHDYASHFQLRRHYEFNTRVIELTPDGDGWMLLSERDGVQQRRRFDGVLIANGTLHKPNIPGLPGQFSGELMHSADYRSPEVFKGKRVLLVGCGNSGADIAVDAAHHAASVDISLRRGYYFLPKFVRGRPIDTLGGKRRLPRPLKQRVDAAMIRMILGKPSDYGLPDPDYRMYESHPVVNSLILHHLGHGDITPRRDIAAIDGHRVRFADGASAEYDLILQATGYQLDYPFIERRHLNWPENEDAPQLYMNIFHPQYDNLFMMGMIEATGLGWEGRNQQARLVALYLHHRQAGSQAVAALDQARQNRAGERLDGGYRYIKLARMAYYVNKEVYLAALHRHIAELEQALPAAPADLVVSQ</sequence>
<dbReference type="PRINTS" id="PR00370">
    <property type="entry name" value="FMOXYGENASE"/>
</dbReference>
<gene>
    <name evidence="6" type="ORF">RED13_001333</name>
</gene>
<evidence type="ECO:0000256" key="3">
    <source>
        <dbReference type="ARBA" id="ARBA00022827"/>
    </source>
</evidence>
<organism evidence="6 7">
    <name type="scientific">Halopseudomonas formosensis</name>
    <dbReference type="NCBI Taxonomy" id="1002526"/>
    <lineage>
        <taxon>Bacteria</taxon>
        <taxon>Pseudomonadati</taxon>
        <taxon>Pseudomonadota</taxon>
        <taxon>Gammaproteobacteria</taxon>
        <taxon>Pseudomonadales</taxon>
        <taxon>Pseudomonadaceae</taxon>
        <taxon>Halopseudomonas</taxon>
    </lineage>
</organism>
<dbReference type="SUPFAM" id="SSF51905">
    <property type="entry name" value="FAD/NAD(P)-binding domain"/>
    <property type="match status" value="2"/>
</dbReference>
<keyword evidence="5" id="KW-0560">Oxidoreductase</keyword>
<dbReference type="Pfam" id="PF00743">
    <property type="entry name" value="FMO-like"/>
    <property type="match status" value="1"/>
</dbReference>
<dbReference type="Gene3D" id="3.50.50.60">
    <property type="entry name" value="FAD/NAD(P)-binding domain"/>
    <property type="match status" value="1"/>
</dbReference>
<dbReference type="InterPro" id="IPR050346">
    <property type="entry name" value="FMO-like"/>
</dbReference>
<dbReference type="PIRSF" id="PIRSF000332">
    <property type="entry name" value="FMO"/>
    <property type="match status" value="1"/>
</dbReference>